<organism evidence="3">
    <name type="scientific">Dissoconium aciculare CBS 342.82</name>
    <dbReference type="NCBI Taxonomy" id="1314786"/>
    <lineage>
        <taxon>Eukaryota</taxon>
        <taxon>Fungi</taxon>
        <taxon>Dikarya</taxon>
        <taxon>Ascomycota</taxon>
        <taxon>Pezizomycotina</taxon>
        <taxon>Dothideomycetes</taxon>
        <taxon>Dothideomycetidae</taxon>
        <taxon>Mycosphaerellales</taxon>
        <taxon>Dissoconiaceae</taxon>
        <taxon>Dissoconium</taxon>
    </lineage>
</organism>
<feature type="signal peptide" evidence="1">
    <location>
        <begin position="1"/>
        <end position="19"/>
    </location>
</feature>
<reference evidence="3" key="3">
    <citation type="submission" date="2025-08" db="UniProtKB">
        <authorList>
            <consortium name="RefSeq"/>
        </authorList>
    </citation>
    <scope>IDENTIFICATION</scope>
    <source>
        <strain evidence="3">CBS 342.82</strain>
    </source>
</reference>
<evidence type="ECO:0000313" key="3">
    <source>
        <dbReference type="RefSeq" id="XP_033454771.1"/>
    </source>
</evidence>
<gene>
    <name evidence="3" type="ORF">K489DRAFT_328891</name>
</gene>
<protein>
    <submittedName>
        <fullName evidence="3">Uncharacterized protein</fullName>
    </submittedName>
</protein>
<keyword evidence="1" id="KW-0732">Signal</keyword>
<dbReference type="RefSeq" id="XP_033454771.1">
    <property type="nucleotide sequence ID" value="XM_033602093.1"/>
</dbReference>
<accession>A0A6J3LPC2</accession>
<reference evidence="3" key="2">
    <citation type="submission" date="2020-04" db="EMBL/GenBank/DDBJ databases">
        <authorList>
            <consortium name="NCBI Genome Project"/>
        </authorList>
    </citation>
    <scope>NUCLEOTIDE SEQUENCE</scope>
    <source>
        <strain evidence="3">CBS 342.82</strain>
    </source>
</reference>
<name>A0A6J3LPC2_9PEZI</name>
<dbReference type="Proteomes" id="UP000504637">
    <property type="component" value="Unplaced"/>
</dbReference>
<feature type="chain" id="PRO_5027018318" evidence="1">
    <location>
        <begin position="20"/>
        <end position="181"/>
    </location>
</feature>
<keyword evidence="2" id="KW-1185">Reference proteome</keyword>
<evidence type="ECO:0000313" key="2">
    <source>
        <dbReference type="Proteomes" id="UP000504637"/>
    </source>
</evidence>
<dbReference type="OrthoDB" id="3689965at2759"/>
<proteinExistence type="predicted"/>
<sequence length="181" mass="19139">MKQISIINLLAAFSTAAAGAALTAQGNCGETEQRVCYGVDSGVSQDVNLDDVQYAADYLRYLGTSNKGLDAMWKMPAAVGNCDEWQLPVDYPGTVLSLAKHIVPRYAAYVLYTDIADAIDGGETASAAQKKQALLGGCGVHGGMVGVKTNSSNPAYNTDEYKKTKAKPTGLLVKIVKNNNQ</sequence>
<dbReference type="AlphaFoldDB" id="A0A6J3LPC2"/>
<evidence type="ECO:0000256" key="1">
    <source>
        <dbReference type="SAM" id="SignalP"/>
    </source>
</evidence>
<reference evidence="3" key="1">
    <citation type="submission" date="2020-01" db="EMBL/GenBank/DDBJ databases">
        <authorList>
            <consortium name="DOE Joint Genome Institute"/>
            <person name="Haridas S."/>
            <person name="Albert R."/>
            <person name="Binder M."/>
            <person name="Bloem J."/>
            <person name="Labutti K."/>
            <person name="Salamov A."/>
            <person name="Andreopoulos B."/>
            <person name="Baker S.E."/>
            <person name="Barry K."/>
            <person name="Bills G."/>
            <person name="Bluhm B.H."/>
            <person name="Cannon C."/>
            <person name="Castanera R."/>
            <person name="Culley D.E."/>
            <person name="Daum C."/>
            <person name="Ezra D."/>
            <person name="Gonzalez J.B."/>
            <person name="Henrissat B."/>
            <person name="Kuo A."/>
            <person name="Liang C."/>
            <person name="Lipzen A."/>
            <person name="Lutzoni F."/>
            <person name="Magnuson J."/>
            <person name="Mondo S."/>
            <person name="Nolan M."/>
            <person name="Ohm R."/>
            <person name="Pangilinan J."/>
            <person name="Park H.-J."/>
            <person name="Ramirez L."/>
            <person name="Alfaro M."/>
            <person name="Sun H."/>
            <person name="Tritt A."/>
            <person name="Yoshinaga Y."/>
            <person name="Zwiers L.-H."/>
            <person name="Turgeon B.G."/>
            <person name="Goodwin S.B."/>
            <person name="Spatafora J.W."/>
            <person name="Crous P.W."/>
            <person name="Grigoriev I.V."/>
        </authorList>
    </citation>
    <scope>NUCLEOTIDE SEQUENCE</scope>
    <source>
        <strain evidence="3">CBS 342.82</strain>
    </source>
</reference>
<dbReference type="GeneID" id="54359893"/>